<dbReference type="HAMAP" id="MF_00201">
    <property type="entry name" value="RecO"/>
    <property type="match status" value="1"/>
</dbReference>
<gene>
    <name evidence="7 9" type="primary">recO</name>
    <name evidence="9" type="ORF">IAA97_09180</name>
</gene>
<keyword evidence="3 7" id="KW-0227">DNA damage</keyword>
<dbReference type="Pfam" id="PF02565">
    <property type="entry name" value="RecO_C"/>
    <property type="match status" value="1"/>
</dbReference>
<accession>A0A9D9H5Z9</accession>
<comment type="similarity">
    <text evidence="1 7">Belongs to the RecO family.</text>
</comment>
<comment type="caution">
    <text evidence="9">The sequence shown here is derived from an EMBL/GenBank/DDBJ whole genome shotgun (WGS) entry which is preliminary data.</text>
</comment>
<dbReference type="SUPFAM" id="SSF50249">
    <property type="entry name" value="Nucleic acid-binding proteins"/>
    <property type="match status" value="1"/>
</dbReference>
<dbReference type="InterPro" id="IPR042242">
    <property type="entry name" value="RecO_C"/>
</dbReference>
<dbReference type="NCBIfam" id="TIGR00613">
    <property type="entry name" value="reco"/>
    <property type="match status" value="1"/>
</dbReference>
<protein>
    <recommendedName>
        <fullName evidence="2 7">DNA repair protein RecO</fullName>
    </recommendedName>
    <alternativeName>
        <fullName evidence="6 7">Recombination protein O</fullName>
    </alternativeName>
</protein>
<dbReference type="Pfam" id="PF11967">
    <property type="entry name" value="RecO_N"/>
    <property type="match status" value="1"/>
</dbReference>
<evidence type="ECO:0000256" key="1">
    <source>
        <dbReference type="ARBA" id="ARBA00007452"/>
    </source>
</evidence>
<feature type="domain" description="DNA replication/recombination mediator RecO N-terminal" evidence="8">
    <location>
        <begin position="4"/>
        <end position="72"/>
    </location>
</feature>
<dbReference type="Gene3D" id="2.40.50.140">
    <property type="entry name" value="Nucleic acid-binding proteins"/>
    <property type="match status" value="1"/>
</dbReference>
<dbReference type="InterPro" id="IPR022572">
    <property type="entry name" value="DNA_rep/recomb_RecO_N"/>
</dbReference>
<dbReference type="Gene3D" id="1.20.1440.120">
    <property type="entry name" value="Recombination protein O, C-terminal domain"/>
    <property type="match status" value="1"/>
</dbReference>
<dbReference type="AlphaFoldDB" id="A0A9D9H5Z9"/>
<proteinExistence type="inferred from homology"/>
<keyword evidence="5 7" id="KW-0234">DNA repair</keyword>
<dbReference type="SUPFAM" id="SSF57863">
    <property type="entry name" value="ArfGap/RecO-like zinc finger"/>
    <property type="match status" value="1"/>
</dbReference>
<organism evidence="9 10">
    <name type="scientific">Candidatus Ornithospirochaeta stercoripullorum</name>
    <dbReference type="NCBI Taxonomy" id="2840899"/>
    <lineage>
        <taxon>Bacteria</taxon>
        <taxon>Pseudomonadati</taxon>
        <taxon>Spirochaetota</taxon>
        <taxon>Spirochaetia</taxon>
        <taxon>Spirochaetales</taxon>
        <taxon>Spirochaetaceae</taxon>
        <taxon>Spirochaetaceae incertae sedis</taxon>
        <taxon>Candidatus Ornithospirochaeta</taxon>
    </lineage>
</organism>
<evidence type="ECO:0000256" key="4">
    <source>
        <dbReference type="ARBA" id="ARBA00023172"/>
    </source>
</evidence>
<keyword evidence="4 7" id="KW-0233">DNA recombination</keyword>
<dbReference type="PANTHER" id="PTHR33991:SF1">
    <property type="entry name" value="DNA REPAIR PROTEIN RECO"/>
    <property type="match status" value="1"/>
</dbReference>
<evidence type="ECO:0000256" key="3">
    <source>
        <dbReference type="ARBA" id="ARBA00022763"/>
    </source>
</evidence>
<dbReference type="InterPro" id="IPR003717">
    <property type="entry name" value="RecO"/>
</dbReference>
<reference evidence="9" key="2">
    <citation type="journal article" date="2021" name="PeerJ">
        <title>Extensive microbial diversity within the chicken gut microbiome revealed by metagenomics and culture.</title>
        <authorList>
            <person name="Gilroy R."/>
            <person name="Ravi A."/>
            <person name="Getino M."/>
            <person name="Pursley I."/>
            <person name="Horton D.L."/>
            <person name="Alikhan N.F."/>
            <person name="Baker D."/>
            <person name="Gharbi K."/>
            <person name="Hall N."/>
            <person name="Watson M."/>
            <person name="Adriaenssens E.M."/>
            <person name="Foster-Nyarko E."/>
            <person name="Jarju S."/>
            <person name="Secka A."/>
            <person name="Antonio M."/>
            <person name="Oren A."/>
            <person name="Chaudhuri R.R."/>
            <person name="La Ragione R."/>
            <person name="Hildebrand F."/>
            <person name="Pallen M.J."/>
        </authorList>
    </citation>
    <scope>NUCLEOTIDE SEQUENCE</scope>
    <source>
        <strain evidence="9">7293</strain>
    </source>
</reference>
<evidence type="ECO:0000256" key="5">
    <source>
        <dbReference type="ARBA" id="ARBA00023204"/>
    </source>
</evidence>
<evidence type="ECO:0000313" key="10">
    <source>
        <dbReference type="Proteomes" id="UP000823615"/>
    </source>
</evidence>
<dbReference type="InterPro" id="IPR037278">
    <property type="entry name" value="ARFGAP/RecO"/>
</dbReference>
<evidence type="ECO:0000259" key="8">
    <source>
        <dbReference type="Pfam" id="PF11967"/>
    </source>
</evidence>
<sequence>MDRDIKTLGIVVRTMNIKERDKLLTLFSPSLGLISIVSYGARKSIKIAKAPLYTEGTFSLEKGRSGWTMKEIDVLSTHDILHEDLDRQQAALLFSDLIITSKSAEPELYILYSEALDALEYEDFEKVTVEFVLHFLSHEGLSGDYISCPVCSRTYQEDEVLGFSSTEGVAVCHDCDTMNGALLLPPNARAYLRRSLELGFKDSLSLVVSAEQEHRIFRYMLRTLPYTFPGRLRSLEYGIWRI</sequence>
<name>A0A9D9H5Z9_9SPIO</name>
<dbReference type="GO" id="GO:0006310">
    <property type="term" value="P:DNA recombination"/>
    <property type="evidence" value="ECO:0007669"/>
    <property type="project" value="UniProtKB-UniRule"/>
</dbReference>
<comment type="function">
    <text evidence="7">Involved in DNA repair and RecF pathway recombination.</text>
</comment>
<dbReference type="PANTHER" id="PTHR33991">
    <property type="entry name" value="DNA REPAIR PROTEIN RECO"/>
    <property type="match status" value="1"/>
</dbReference>
<dbReference type="GO" id="GO:0043590">
    <property type="term" value="C:bacterial nucleoid"/>
    <property type="evidence" value="ECO:0007669"/>
    <property type="project" value="TreeGrafter"/>
</dbReference>
<evidence type="ECO:0000256" key="6">
    <source>
        <dbReference type="ARBA" id="ARBA00033409"/>
    </source>
</evidence>
<dbReference type="InterPro" id="IPR012340">
    <property type="entry name" value="NA-bd_OB-fold"/>
</dbReference>
<dbReference type="GO" id="GO:0006302">
    <property type="term" value="P:double-strand break repair"/>
    <property type="evidence" value="ECO:0007669"/>
    <property type="project" value="TreeGrafter"/>
</dbReference>
<evidence type="ECO:0000256" key="2">
    <source>
        <dbReference type="ARBA" id="ARBA00021310"/>
    </source>
</evidence>
<dbReference type="Proteomes" id="UP000823615">
    <property type="component" value="Unassembled WGS sequence"/>
</dbReference>
<dbReference type="EMBL" id="JADIMT010000103">
    <property type="protein sequence ID" value="MBO8437134.1"/>
    <property type="molecule type" value="Genomic_DNA"/>
</dbReference>
<evidence type="ECO:0000256" key="7">
    <source>
        <dbReference type="HAMAP-Rule" id="MF_00201"/>
    </source>
</evidence>
<reference evidence="9" key="1">
    <citation type="submission" date="2020-10" db="EMBL/GenBank/DDBJ databases">
        <authorList>
            <person name="Gilroy R."/>
        </authorList>
    </citation>
    <scope>NUCLEOTIDE SEQUENCE</scope>
    <source>
        <strain evidence="9">7293</strain>
    </source>
</reference>
<evidence type="ECO:0000313" key="9">
    <source>
        <dbReference type="EMBL" id="MBO8437134.1"/>
    </source>
</evidence>